<dbReference type="Pfam" id="PF08875">
    <property type="entry name" value="DUF1833"/>
    <property type="match status" value="1"/>
</dbReference>
<dbReference type="InterPro" id="IPR014974">
    <property type="entry name" value="DUF1833"/>
</dbReference>
<dbReference type="AlphaFoldDB" id="A0A2T3LAI4"/>
<dbReference type="EMBL" id="PYOC01000002">
    <property type="protein sequence ID" value="PSV48314.1"/>
    <property type="molecule type" value="Genomic_DNA"/>
</dbReference>
<proteinExistence type="predicted"/>
<keyword evidence="2" id="KW-1185">Reference proteome</keyword>
<gene>
    <name evidence="1" type="ORF">C9J47_07255</name>
</gene>
<accession>A0A2T3LAI4</accession>
<dbReference type="Proteomes" id="UP000241803">
    <property type="component" value="Unassembled WGS sequence"/>
</dbReference>
<reference evidence="1 2" key="1">
    <citation type="submission" date="2018-03" db="EMBL/GenBank/DDBJ databases">
        <title>Whole genome sequencing of Histamine producing bacteria.</title>
        <authorList>
            <person name="Butler K."/>
        </authorList>
    </citation>
    <scope>NUCLEOTIDE SEQUENCE [LARGE SCALE GENOMIC DNA]</scope>
    <source>
        <strain evidence="1 2">ATCC 19614</strain>
    </source>
</reference>
<evidence type="ECO:0008006" key="3">
    <source>
        <dbReference type="Google" id="ProtNLM"/>
    </source>
</evidence>
<organism evidence="1 2">
    <name type="scientific">Photobacterium indicum</name>
    <dbReference type="NCBI Taxonomy" id="81447"/>
    <lineage>
        <taxon>Bacteria</taxon>
        <taxon>Pseudomonadati</taxon>
        <taxon>Pseudomonadota</taxon>
        <taxon>Gammaproteobacteria</taxon>
        <taxon>Vibrionales</taxon>
        <taxon>Vibrionaceae</taxon>
        <taxon>Photobacterium</taxon>
    </lineage>
</organism>
<name>A0A2T3LAI4_9GAMM</name>
<evidence type="ECO:0000313" key="1">
    <source>
        <dbReference type="EMBL" id="PSV48314.1"/>
    </source>
</evidence>
<protein>
    <recommendedName>
        <fullName evidence="3">DUF1833 domain-containing protein</fullName>
    </recommendedName>
</protein>
<dbReference type="RefSeq" id="WP_107252921.1">
    <property type="nucleotide sequence ID" value="NZ_PYOC01000002.1"/>
</dbReference>
<evidence type="ECO:0000313" key="2">
    <source>
        <dbReference type="Proteomes" id="UP000241803"/>
    </source>
</evidence>
<comment type="caution">
    <text evidence="1">The sequence shown here is derived from an EMBL/GenBank/DDBJ whole genome shotgun (WGS) entry which is preliminary data.</text>
</comment>
<sequence>MPRNYTKNARVNLNATSADEPFLILVEIHHQSFSEPARIVADTQDITHAGYQYTAIPIEVTLPDEGEGKLPQAKLIVDNVGRVLTDELDGTRGFEGGTCVIMQVLRSNPSHVEWGIELDVLDVTIDQMKISATLGYEDMLNKPAVTMRFTPERSPGLF</sequence>